<dbReference type="InterPro" id="IPR015422">
    <property type="entry name" value="PyrdxlP-dep_Trfase_small"/>
</dbReference>
<dbReference type="PANTHER" id="PTHR14084">
    <property type="entry name" value="KYNURENINASE"/>
    <property type="match status" value="1"/>
</dbReference>
<comment type="pathway">
    <text evidence="4 5">Amino-acid degradation; L-kynurenine degradation; L-alanine and anthranilate from L-kynurenine: step 1/1.</text>
</comment>
<dbReference type="FunFam" id="3.40.640.10:FF:000031">
    <property type="entry name" value="Kynureninase"/>
    <property type="match status" value="1"/>
</dbReference>
<dbReference type="GO" id="GO:0030170">
    <property type="term" value="F:pyridoxal phosphate binding"/>
    <property type="evidence" value="ECO:0007669"/>
    <property type="project" value="UniProtKB-UniRule"/>
</dbReference>
<keyword evidence="3 4" id="KW-0663">Pyridoxal phosphate</keyword>
<comment type="function">
    <text evidence="4 5">Catalyzes the cleavage of L-kynurenine (L-Kyn) and L-3-hydroxykynurenine (L-3OHKyn) into anthranilic acid (AA) and 3-hydroxyanthranilic acid (3-OHAA), respectively.</text>
</comment>
<comment type="subunit">
    <text evidence="4 5">Homodimer.</text>
</comment>
<dbReference type="GO" id="GO:0030429">
    <property type="term" value="F:kynureninase activity"/>
    <property type="evidence" value="ECO:0007669"/>
    <property type="project" value="UniProtKB-UniRule"/>
</dbReference>
<sequence length="516" mass="57555">MASVRDLPNYASLPEAQTKAYAESLDSQDPLQHLRDEFIIPTIEDLQRDTISREGINKDSPKSIYLCGNSLGLQPRLTSERIRAYLDQWSTKGVFGHFKLLKESSELPPWVDIDDAAAAKMAGIVGAAPNEVAVMGTLTANLHLAMASFYRPTKERWKIILEGRAFPSDHYAVESQIRHHNFNVDDSMLLIEPDSAEHPTLSTEKILSIIDRHASTTALLLLPGIQYYTGQYFDIPLITAHAHSKGIMVGWDLAHAVGNVDVRLHDWNVDFAVWCNYKYMNSGPGAIAGMFVHEKHGKVDMEQLQSGQGGYRPRLTGWWGGDKSIRFKMANRFVPIPGAAGFQVSNPSALDLTSVLASLEIFHKTTMKDLRAKSIKLTGYLEYLLNQACSSLLSENEKDTSSIKSALPFSIITPTDPHFRGAQLSVRLSPDMLELVMVELEKHGVVVDERRPDVIRVAPTPLYNTFTDVWNFVHIFQDACSHAQTQLGDGRDPADVGKDGTLMRDTEDQKGWKEIK</sequence>
<dbReference type="Proteomes" id="UP000076632">
    <property type="component" value="Unassembled WGS sequence"/>
</dbReference>
<feature type="binding site" evidence="4">
    <location>
        <begin position="166"/>
        <end position="169"/>
    </location>
    <ligand>
        <name>pyridoxal 5'-phosphate</name>
        <dbReference type="ChEBI" id="CHEBI:597326"/>
    </ligand>
</feature>
<evidence type="ECO:0000256" key="6">
    <source>
        <dbReference type="SAM" id="MobiDB-lite"/>
    </source>
</evidence>
<dbReference type="InterPro" id="IPR015424">
    <property type="entry name" value="PyrdxlP-dep_Trfase"/>
</dbReference>
<dbReference type="UniPathway" id="UPA00334">
    <property type="reaction ID" value="UER00455"/>
</dbReference>
<evidence type="ECO:0000313" key="9">
    <source>
        <dbReference type="Proteomes" id="UP000076632"/>
    </source>
</evidence>
<dbReference type="STRING" id="1328760.A0A165GXX4"/>
<comment type="subcellular location">
    <subcellularLocation>
        <location evidence="4 5">Cytoplasm</location>
    </subcellularLocation>
</comment>
<dbReference type="PANTHER" id="PTHR14084:SF0">
    <property type="entry name" value="KYNURENINASE"/>
    <property type="match status" value="1"/>
</dbReference>
<comment type="caution">
    <text evidence="4">Lacks conserved residue(s) required for the propagation of feature annotation.</text>
</comment>
<dbReference type="InParanoid" id="A0A165GXX4"/>
<dbReference type="RefSeq" id="XP_018188296.1">
    <property type="nucleotide sequence ID" value="XM_018336047.1"/>
</dbReference>
<dbReference type="GO" id="GO:0034354">
    <property type="term" value="P:'de novo' NAD+ biosynthetic process from L-tryptophan"/>
    <property type="evidence" value="ECO:0007669"/>
    <property type="project" value="UniProtKB-UniRule"/>
</dbReference>
<dbReference type="OMA" id="LPGWNSH"/>
<reference evidence="8 9" key="1">
    <citation type="journal article" date="2016" name="Fungal Biol.">
        <title>The genome of Xylona heveae provides a window into fungal endophytism.</title>
        <authorList>
            <person name="Gazis R."/>
            <person name="Kuo A."/>
            <person name="Riley R."/>
            <person name="LaButti K."/>
            <person name="Lipzen A."/>
            <person name="Lin J."/>
            <person name="Amirebrahimi M."/>
            <person name="Hesse C.N."/>
            <person name="Spatafora J.W."/>
            <person name="Henrissat B."/>
            <person name="Hainaut M."/>
            <person name="Grigoriev I.V."/>
            <person name="Hibbett D.S."/>
        </authorList>
    </citation>
    <scope>NUCLEOTIDE SEQUENCE [LARGE SCALE GENOMIC DNA]</scope>
    <source>
        <strain evidence="8 9">TC161</strain>
    </source>
</reference>
<feature type="region of interest" description="Disordered" evidence="6">
    <location>
        <begin position="485"/>
        <end position="516"/>
    </location>
</feature>
<dbReference type="Gene3D" id="3.90.1150.10">
    <property type="entry name" value="Aspartate Aminotransferase, domain 1"/>
    <property type="match status" value="1"/>
</dbReference>
<dbReference type="GO" id="GO:0019805">
    <property type="term" value="P:quinolinate biosynthetic process"/>
    <property type="evidence" value="ECO:0007669"/>
    <property type="project" value="UniProtKB-UniRule"/>
</dbReference>
<comment type="cofactor">
    <cofactor evidence="4 5">
        <name>pyridoxal 5'-phosphate</name>
        <dbReference type="ChEBI" id="CHEBI:597326"/>
    </cofactor>
</comment>
<dbReference type="OrthoDB" id="5978656at2759"/>
<dbReference type="HAMAP" id="MF_01970">
    <property type="entry name" value="Kynureninase"/>
    <property type="match status" value="1"/>
</dbReference>
<dbReference type="Gene3D" id="3.40.640.10">
    <property type="entry name" value="Type I PLP-dependent aspartate aminotransferase-like (Major domain)"/>
    <property type="match status" value="1"/>
</dbReference>
<feature type="compositionally biased region" description="Basic and acidic residues" evidence="6">
    <location>
        <begin position="489"/>
        <end position="516"/>
    </location>
</feature>
<dbReference type="SUPFAM" id="SSF53383">
    <property type="entry name" value="PLP-dependent transferases"/>
    <property type="match status" value="1"/>
</dbReference>
<feature type="binding site" evidence="4">
    <location>
        <position position="139"/>
    </location>
    <ligand>
        <name>pyridoxal 5'-phosphate</name>
        <dbReference type="ChEBI" id="CHEBI:597326"/>
    </ligand>
</feature>
<keyword evidence="4 5" id="KW-0963">Cytoplasm</keyword>
<keyword evidence="2 4" id="KW-0378">Hydrolase</keyword>
<feature type="binding site" evidence="4">
    <location>
        <position position="346"/>
    </location>
    <ligand>
        <name>pyridoxal 5'-phosphate</name>
        <dbReference type="ChEBI" id="CHEBI:597326"/>
    </ligand>
</feature>
<proteinExistence type="inferred from homology"/>
<evidence type="ECO:0000256" key="2">
    <source>
        <dbReference type="ARBA" id="ARBA00022801"/>
    </source>
</evidence>
<dbReference type="FunCoup" id="A0A165GXX4">
    <property type="interactions" value="200"/>
</dbReference>
<dbReference type="GO" id="GO:0043420">
    <property type="term" value="P:anthranilate metabolic process"/>
    <property type="evidence" value="ECO:0007669"/>
    <property type="project" value="UniProtKB-UniRule"/>
</dbReference>
<evidence type="ECO:0000313" key="8">
    <source>
        <dbReference type="EMBL" id="KZF22741.1"/>
    </source>
</evidence>
<dbReference type="Pfam" id="PF00266">
    <property type="entry name" value="Aminotran_5"/>
    <property type="match status" value="1"/>
</dbReference>
<organism evidence="8 9">
    <name type="scientific">Xylona heveae (strain CBS 132557 / TC161)</name>
    <dbReference type="NCBI Taxonomy" id="1328760"/>
    <lineage>
        <taxon>Eukaryota</taxon>
        <taxon>Fungi</taxon>
        <taxon>Dikarya</taxon>
        <taxon>Ascomycota</taxon>
        <taxon>Pezizomycotina</taxon>
        <taxon>Xylonomycetes</taxon>
        <taxon>Xylonales</taxon>
        <taxon>Xylonaceae</taxon>
        <taxon>Xylona</taxon>
    </lineage>
</organism>
<evidence type="ECO:0000259" key="7">
    <source>
        <dbReference type="Pfam" id="PF00266"/>
    </source>
</evidence>
<evidence type="ECO:0000256" key="5">
    <source>
        <dbReference type="PIRNR" id="PIRNR038800"/>
    </source>
</evidence>
<comment type="catalytic activity">
    <reaction evidence="4 5">
        <text>L-kynurenine + H2O = anthranilate + L-alanine + H(+)</text>
        <dbReference type="Rhea" id="RHEA:16813"/>
        <dbReference type="ChEBI" id="CHEBI:15377"/>
        <dbReference type="ChEBI" id="CHEBI:15378"/>
        <dbReference type="ChEBI" id="CHEBI:16567"/>
        <dbReference type="ChEBI" id="CHEBI:57959"/>
        <dbReference type="ChEBI" id="CHEBI:57972"/>
        <dbReference type="EC" id="3.7.1.3"/>
    </reaction>
</comment>
<dbReference type="InterPro" id="IPR000192">
    <property type="entry name" value="Aminotrans_V_dom"/>
</dbReference>
<dbReference type="InterPro" id="IPR010111">
    <property type="entry name" value="Kynureninase"/>
</dbReference>
<dbReference type="AlphaFoldDB" id="A0A165GXX4"/>
<dbReference type="GeneID" id="28901184"/>
<feature type="domain" description="Aminotransferase class V" evidence="7">
    <location>
        <begin position="115"/>
        <end position="306"/>
    </location>
</feature>
<evidence type="ECO:0000256" key="3">
    <source>
        <dbReference type="ARBA" id="ARBA00022898"/>
    </source>
</evidence>
<comment type="pathway">
    <text evidence="4 5">Cofactor biosynthesis; NAD(+) biosynthesis; quinolinate from L-kynurenine: step 2/3.</text>
</comment>
<dbReference type="GO" id="GO:0005737">
    <property type="term" value="C:cytoplasm"/>
    <property type="evidence" value="ECO:0007669"/>
    <property type="project" value="UniProtKB-SubCell"/>
</dbReference>
<keyword evidence="9" id="KW-1185">Reference proteome</keyword>
<feature type="binding site" evidence="4">
    <location>
        <position position="252"/>
    </location>
    <ligand>
        <name>pyridoxal 5'-phosphate</name>
        <dbReference type="ChEBI" id="CHEBI:597326"/>
    </ligand>
</feature>
<comment type="catalytic activity">
    <reaction evidence="5">
        <text>3-hydroxy-L-kynurenine + H2O = 3-hydroxyanthranilate + L-alanine + H(+)</text>
        <dbReference type="Rhea" id="RHEA:25143"/>
        <dbReference type="ChEBI" id="CHEBI:15377"/>
        <dbReference type="ChEBI" id="CHEBI:15378"/>
        <dbReference type="ChEBI" id="CHEBI:36559"/>
        <dbReference type="ChEBI" id="CHEBI:57972"/>
        <dbReference type="ChEBI" id="CHEBI:58125"/>
        <dbReference type="EC" id="3.7.1.3"/>
    </reaction>
</comment>
<feature type="modified residue" description="N6-(pyridoxal phosphate)lysine" evidence="4">
    <location>
        <position position="278"/>
    </location>
</feature>
<dbReference type="EC" id="3.7.1.3" evidence="4 5"/>
<gene>
    <name evidence="4" type="primary">BNA5</name>
    <name evidence="8" type="ORF">L228DRAFT_282827</name>
</gene>
<comment type="similarity">
    <text evidence="4 5">Belongs to the kynureninase family.</text>
</comment>
<protein>
    <recommendedName>
        <fullName evidence="4 5">Kynureninase</fullName>
        <ecNumber evidence="4 5">3.7.1.3</ecNumber>
    </recommendedName>
    <alternativeName>
        <fullName evidence="4">Biosynthesis of nicotinic acid protein 5</fullName>
    </alternativeName>
    <alternativeName>
        <fullName evidence="4">L-kynurenine hydrolase</fullName>
    </alternativeName>
</protein>
<dbReference type="InterPro" id="IPR015421">
    <property type="entry name" value="PyrdxlP-dep_Trfase_major"/>
</dbReference>
<feature type="binding site" evidence="4">
    <location>
        <position position="138"/>
    </location>
    <ligand>
        <name>pyridoxal 5'-phosphate</name>
        <dbReference type="ChEBI" id="CHEBI:597326"/>
    </ligand>
</feature>
<dbReference type="GO" id="GO:0097053">
    <property type="term" value="P:L-kynurenine catabolic process"/>
    <property type="evidence" value="ECO:0007669"/>
    <property type="project" value="UniProtKB-UniRule"/>
</dbReference>
<feature type="binding site" evidence="4">
    <location>
        <position position="255"/>
    </location>
    <ligand>
        <name>pyridoxal 5'-phosphate</name>
        <dbReference type="ChEBI" id="CHEBI:597326"/>
    </ligand>
</feature>
<feature type="binding site" evidence="4">
    <location>
        <position position="318"/>
    </location>
    <ligand>
        <name>pyridoxal 5'-phosphate</name>
        <dbReference type="ChEBI" id="CHEBI:597326"/>
    </ligand>
</feature>
<dbReference type="UniPathway" id="UPA00253">
    <property type="reaction ID" value="UER00329"/>
</dbReference>
<dbReference type="Pfam" id="PF22580">
    <property type="entry name" value="KYNU_C"/>
    <property type="match status" value="1"/>
</dbReference>
<dbReference type="EMBL" id="KV407458">
    <property type="protein sequence ID" value="KZF22741.1"/>
    <property type="molecule type" value="Genomic_DNA"/>
</dbReference>
<evidence type="ECO:0000256" key="1">
    <source>
        <dbReference type="ARBA" id="ARBA00022642"/>
    </source>
</evidence>
<dbReference type="PIRSF" id="PIRSF038800">
    <property type="entry name" value="KYNU"/>
    <property type="match status" value="1"/>
</dbReference>
<name>A0A165GXX4_XYLHT</name>
<dbReference type="NCBIfam" id="TIGR01814">
    <property type="entry name" value="kynureninase"/>
    <property type="match status" value="1"/>
</dbReference>
<feature type="binding site" evidence="4">
    <location>
        <position position="277"/>
    </location>
    <ligand>
        <name>pyridoxal 5'-phosphate</name>
        <dbReference type="ChEBI" id="CHEBI:597326"/>
    </ligand>
</feature>
<accession>A0A165GXX4</accession>
<keyword evidence="1 4" id="KW-0662">Pyridine nucleotide biosynthesis</keyword>
<evidence type="ECO:0000256" key="4">
    <source>
        <dbReference type="HAMAP-Rule" id="MF_03017"/>
    </source>
</evidence>
<dbReference type="GO" id="GO:0019441">
    <property type="term" value="P:L-tryptophan catabolic process to kynurenine"/>
    <property type="evidence" value="ECO:0007669"/>
    <property type="project" value="TreeGrafter"/>
</dbReference>